<accession>A0ABU3K849</accession>
<gene>
    <name evidence="3" type="ORF">PPG34_09165</name>
</gene>
<proteinExistence type="predicted"/>
<keyword evidence="4" id="KW-1185">Reference proteome</keyword>
<organism evidence="3 4">
    <name type="scientific">Candidatus Nitronereus thalassa</name>
    <dbReference type="NCBI Taxonomy" id="3020898"/>
    <lineage>
        <taxon>Bacteria</taxon>
        <taxon>Pseudomonadati</taxon>
        <taxon>Nitrospirota</taxon>
        <taxon>Nitrospiria</taxon>
        <taxon>Nitrospirales</taxon>
        <taxon>Nitrospiraceae</taxon>
        <taxon>Candidatus Nitronereus</taxon>
    </lineage>
</organism>
<keyword evidence="2" id="KW-0472">Membrane</keyword>
<protein>
    <recommendedName>
        <fullName evidence="5">DUF2127 domain-containing protein</fullName>
    </recommendedName>
</protein>
<evidence type="ECO:0008006" key="5">
    <source>
        <dbReference type="Google" id="ProtNLM"/>
    </source>
</evidence>
<feature type="transmembrane region" description="Helical" evidence="2">
    <location>
        <begin position="92"/>
        <end position="112"/>
    </location>
</feature>
<feature type="region of interest" description="Disordered" evidence="1">
    <location>
        <begin position="1"/>
        <end position="20"/>
    </location>
</feature>
<feature type="transmembrane region" description="Helical" evidence="2">
    <location>
        <begin position="30"/>
        <end position="48"/>
    </location>
</feature>
<feature type="transmembrane region" description="Helical" evidence="2">
    <location>
        <begin position="68"/>
        <end position="85"/>
    </location>
</feature>
<evidence type="ECO:0000313" key="3">
    <source>
        <dbReference type="EMBL" id="MDT7042523.1"/>
    </source>
</evidence>
<keyword evidence="2" id="KW-1133">Transmembrane helix</keyword>
<sequence>MAKSASLTDERPPAPHRSNSLLSRGTDIKILGILFVLSGGIDFFWILSYPDYALKVFGTTFDGWAGALVKYQHPVIHWVIGYGFWNLRRWSFWGYLAYLGLACVSETINQVVLGFNTTRTSMIIISLLFGTYIMARRHVFHAKSTIEQSSPIA</sequence>
<dbReference type="RefSeq" id="WP_313832937.1">
    <property type="nucleotide sequence ID" value="NZ_JAQOUE010000001.1"/>
</dbReference>
<name>A0ABU3K849_9BACT</name>
<evidence type="ECO:0000256" key="2">
    <source>
        <dbReference type="SAM" id="Phobius"/>
    </source>
</evidence>
<keyword evidence="2" id="KW-0812">Transmembrane</keyword>
<comment type="caution">
    <text evidence="3">The sequence shown here is derived from an EMBL/GenBank/DDBJ whole genome shotgun (WGS) entry which is preliminary data.</text>
</comment>
<evidence type="ECO:0000313" key="4">
    <source>
        <dbReference type="Proteomes" id="UP001250932"/>
    </source>
</evidence>
<dbReference type="Proteomes" id="UP001250932">
    <property type="component" value="Unassembled WGS sequence"/>
</dbReference>
<reference evidence="3 4" key="1">
    <citation type="journal article" date="2023" name="ISME J.">
        <title>Cultivation and genomic characterization of novel and ubiquitous marine nitrite-oxidizing bacteria from the Nitrospirales.</title>
        <authorList>
            <person name="Mueller A.J."/>
            <person name="Daebeler A."/>
            <person name="Herbold C.W."/>
            <person name="Kirkegaard R.H."/>
            <person name="Daims H."/>
        </authorList>
    </citation>
    <scope>NUCLEOTIDE SEQUENCE [LARGE SCALE GENOMIC DNA]</scope>
    <source>
        <strain evidence="3 4">EB</strain>
    </source>
</reference>
<dbReference type="EMBL" id="JAQOUE010000001">
    <property type="protein sequence ID" value="MDT7042523.1"/>
    <property type="molecule type" value="Genomic_DNA"/>
</dbReference>
<evidence type="ECO:0000256" key="1">
    <source>
        <dbReference type="SAM" id="MobiDB-lite"/>
    </source>
</evidence>
<feature type="transmembrane region" description="Helical" evidence="2">
    <location>
        <begin position="118"/>
        <end position="135"/>
    </location>
</feature>